<accession>A0A183SAZ7</accession>
<protein>
    <submittedName>
        <fullName evidence="3">Integrase catalytic domain-containing protein</fullName>
    </submittedName>
</protein>
<organism evidence="3">
    <name type="scientific">Schistocephalus solidus</name>
    <name type="common">Tapeworm</name>
    <dbReference type="NCBI Taxonomy" id="70667"/>
    <lineage>
        <taxon>Eukaryota</taxon>
        <taxon>Metazoa</taxon>
        <taxon>Spiralia</taxon>
        <taxon>Lophotrochozoa</taxon>
        <taxon>Platyhelminthes</taxon>
        <taxon>Cestoda</taxon>
        <taxon>Eucestoda</taxon>
        <taxon>Diphyllobothriidea</taxon>
        <taxon>Diphyllobothriidae</taxon>
        <taxon>Schistocephalus</taxon>
    </lineage>
</organism>
<dbReference type="EMBL" id="UYSU01002854">
    <property type="protein sequence ID" value="VDL87653.1"/>
    <property type="molecule type" value="Genomic_DNA"/>
</dbReference>
<sequence>MIHNILLAFTKDDHEHDWDVYLPFFLLAYRGTTHFSTGFTPHYLGTGYELRLPVDLRYLLPSPDQTTPKTFATKLRKVTRSLQNATHVPLGNASLHQKQHFDRHTAGTAFQIDDLVMHNYPIPLRRTSAKLHHPWRGHLLTLKTL</sequence>
<keyword evidence="2" id="KW-1185">Reference proteome</keyword>
<gene>
    <name evidence="1" type="ORF">SSLN_LOCUS1395</name>
</gene>
<dbReference type="WBParaSite" id="SSLN_0000144901-mRNA-1">
    <property type="protein sequence ID" value="SSLN_0000144901-mRNA-1"/>
    <property type="gene ID" value="SSLN_0000144901"/>
</dbReference>
<name>A0A183SAZ7_SCHSO</name>
<dbReference type="GO" id="GO:0003676">
    <property type="term" value="F:nucleic acid binding"/>
    <property type="evidence" value="ECO:0007669"/>
    <property type="project" value="InterPro"/>
</dbReference>
<reference evidence="3" key="1">
    <citation type="submission" date="2016-06" db="UniProtKB">
        <authorList>
            <consortium name="WormBaseParasite"/>
        </authorList>
    </citation>
    <scope>IDENTIFICATION</scope>
</reference>
<evidence type="ECO:0000313" key="3">
    <source>
        <dbReference type="WBParaSite" id="SSLN_0000144901-mRNA-1"/>
    </source>
</evidence>
<dbReference type="AlphaFoldDB" id="A0A183SAZ7"/>
<proteinExistence type="predicted"/>
<dbReference type="OrthoDB" id="425619at2759"/>
<reference evidence="1 2" key="2">
    <citation type="submission" date="2018-11" db="EMBL/GenBank/DDBJ databases">
        <authorList>
            <consortium name="Pathogen Informatics"/>
        </authorList>
    </citation>
    <scope>NUCLEOTIDE SEQUENCE [LARGE SCALE GENOMIC DNA]</scope>
    <source>
        <strain evidence="1 2">NST_G2</strain>
    </source>
</reference>
<dbReference type="Proteomes" id="UP000275846">
    <property type="component" value="Unassembled WGS sequence"/>
</dbReference>
<dbReference type="InterPro" id="IPR036397">
    <property type="entry name" value="RNaseH_sf"/>
</dbReference>
<dbReference type="STRING" id="70667.A0A183SAZ7"/>
<evidence type="ECO:0000313" key="2">
    <source>
        <dbReference type="Proteomes" id="UP000275846"/>
    </source>
</evidence>
<dbReference type="Gene3D" id="3.30.420.10">
    <property type="entry name" value="Ribonuclease H-like superfamily/Ribonuclease H"/>
    <property type="match status" value="1"/>
</dbReference>
<evidence type="ECO:0000313" key="1">
    <source>
        <dbReference type="EMBL" id="VDL87653.1"/>
    </source>
</evidence>